<dbReference type="InterPro" id="IPR043135">
    <property type="entry name" value="Fur_C"/>
</dbReference>
<organism evidence="7">
    <name type="scientific">bioreactor metagenome</name>
    <dbReference type="NCBI Taxonomy" id="1076179"/>
    <lineage>
        <taxon>unclassified sequences</taxon>
        <taxon>metagenomes</taxon>
        <taxon>ecological metagenomes</taxon>
    </lineage>
</organism>
<keyword evidence="2" id="KW-0678">Repressor</keyword>
<dbReference type="SUPFAM" id="SSF46785">
    <property type="entry name" value="Winged helix' DNA-binding domain"/>
    <property type="match status" value="1"/>
</dbReference>
<proteinExistence type="inferred from homology"/>
<dbReference type="PANTHER" id="PTHR33202:SF7">
    <property type="entry name" value="FERRIC UPTAKE REGULATION PROTEIN"/>
    <property type="match status" value="1"/>
</dbReference>
<dbReference type="Pfam" id="PF01475">
    <property type="entry name" value="FUR"/>
    <property type="match status" value="1"/>
</dbReference>
<dbReference type="EMBL" id="VSSQ01005358">
    <property type="protein sequence ID" value="MPM28831.1"/>
    <property type="molecule type" value="Genomic_DNA"/>
</dbReference>
<keyword evidence="5" id="KW-0238">DNA-binding</keyword>
<dbReference type="Gene3D" id="3.30.1490.190">
    <property type="match status" value="1"/>
</dbReference>
<dbReference type="PANTHER" id="PTHR33202">
    <property type="entry name" value="ZINC UPTAKE REGULATION PROTEIN"/>
    <property type="match status" value="1"/>
</dbReference>
<dbReference type="InterPro" id="IPR002481">
    <property type="entry name" value="FUR"/>
</dbReference>
<comment type="similarity">
    <text evidence="1">Belongs to the Fur family.</text>
</comment>
<evidence type="ECO:0000256" key="5">
    <source>
        <dbReference type="ARBA" id="ARBA00023125"/>
    </source>
</evidence>
<reference evidence="7" key="1">
    <citation type="submission" date="2019-08" db="EMBL/GenBank/DDBJ databases">
        <authorList>
            <person name="Kucharzyk K."/>
            <person name="Murdoch R.W."/>
            <person name="Higgins S."/>
            <person name="Loffler F."/>
        </authorList>
    </citation>
    <scope>NUCLEOTIDE SEQUENCE</scope>
</reference>
<evidence type="ECO:0000256" key="2">
    <source>
        <dbReference type="ARBA" id="ARBA00022491"/>
    </source>
</evidence>
<evidence type="ECO:0000256" key="4">
    <source>
        <dbReference type="ARBA" id="ARBA00023015"/>
    </source>
</evidence>
<evidence type="ECO:0000256" key="1">
    <source>
        <dbReference type="ARBA" id="ARBA00007957"/>
    </source>
</evidence>
<dbReference type="Gene3D" id="1.10.10.10">
    <property type="entry name" value="Winged helix-like DNA-binding domain superfamily/Winged helix DNA-binding domain"/>
    <property type="match status" value="1"/>
</dbReference>
<dbReference type="GO" id="GO:0000976">
    <property type="term" value="F:transcription cis-regulatory region binding"/>
    <property type="evidence" value="ECO:0007669"/>
    <property type="project" value="TreeGrafter"/>
</dbReference>
<dbReference type="AlphaFoldDB" id="A0A644YLS8"/>
<comment type="caution">
    <text evidence="7">The sequence shown here is derived from an EMBL/GenBank/DDBJ whole genome shotgun (WGS) entry which is preliminary data.</text>
</comment>
<gene>
    <name evidence="7" type="primary">zur_11</name>
    <name evidence="7" type="ORF">SDC9_75362</name>
</gene>
<keyword evidence="3" id="KW-0862">Zinc</keyword>
<keyword evidence="6" id="KW-0804">Transcription</keyword>
<dbReference type="InterPro" id="IPR036390">
    <property type="entry name" value="WH_DNA-bd_sf"/>
</dbReference>
<evidence type="ECO:0000256" key="6">
    <source>
        <dbReference type="ARBA" id="ARBA00023163"/>
    </source>
</evidence>
<dbReference type="InterPro" id="IPR036388">
    <property type="entry name" value="WH-like_DNA-bd_sf"/>
</dbReference>
<dbReference type="CDD" id="cd07153">
    <property type="entry name" value="Fur_like"/>
    <property type="match status" value="1"/>
</dbReference>
<evidence type="ECO:0000256" key="3">
    <source>
        <dbReference type="ARBA" id="ARBA00022833"/>
    </source>
</evidence>
<dbReference type="GO" id="GO:0003700">
    <property type="term" value="F:DNA-binding transcription factor activity"/>
    <property type="evidence" value="ECO:0007669"/>
    <property type="project" value="InterPro"/>
</dbReference>
<accession>A0A644YLS8</accession>
<evidence type="ECO:0000313" key="7">
    <source>
        <dbReference type="EMBL" id="MPM28831.1"/>
    </source>
</evidence>
<dbReference type="GO" id="GO:0008270">
    <property type="term" value="F:zinc ion binding"/>
    <property type="evidence" value="ECO:0007669"/>
    <property type="project" value="TreeGrafter"/>
</dbReference>
<protein>
    <submittedName>
        <fullName evidence="7">Zinc-specific metallo-regulatory protein</fullName>
    </submittedName>
</protein>
<dbReference type="GO" id="GO:1900376">
    <property type="term" value="P:regulation of secondary metabolite biosynthetic process"/>
    <property type="evidence" value="ECO:0007669"/>
    <property type="project" value="TreeGrafter"/>
</dbReference>
<keyword evidence="4" id="KW-0805">Transcription regulation</keyword>
<sequence length="138" mass="15806">MKEAPCAWPVGLKKTKQRESVLAVLEQADQPLSAVEICGRMETGVKPAWLSTVYRVLEQFVEKGIVMKTSVLNSEMAVYELNRFRHKHYAVCVKCHKMIAIEDCPMNNAFPKLEAENFEIMGHNLEIFGYCKDCKHEE</sequence>
<dbReference type="GO" id="GO:0045892">
    <property type="term" value="P:negative regulation of DNA-templated transcription"/>
    <property type="evidence" value="ECO:0007669"/>
    <property type="project" value="TreeGrafter"/>
</dbReference>
<name>A0A644YLS8_9ZZZZ</name>